<proteinExistence type="predicted"/>
<gene>
    <name evidence="2" type="ORF">MUY34_16655</name>
</gene>
<keyword evidence="1" id="KW-0472">Membrane</keyword>
<evidence type="ECO:0000313" key="3">
    <source>
        <dbReference type="Proteomes" id="UP001203687"/>
    </source>
</evidence>
<name>A0ABT0HDJ8_9FLAO</name>
<feature type="transmembrane region" description="Helical" evidence="1">
    <location>
        <begin position="7"/>
        <end position="30"/>
    </location>
</feature>
<organism evidence="2 3">
    <name type="scientific">Psychroserpens algicola</name>
    <dbReference type="NCBI Taxonomy" id="1719034"/>
    <lineage>
        <taxon>Bacteria</taxon>
        <taxon>Pseudomonadati</taxon>
        <taxon>Bacteroidota</taxon>
        <taxon>Flavobacteriia</taxon>
        <taxon>Flavobacteriales</taxon>
        <taxon>Flavobacteriaceae</taxon>
        <taxon>Psychroserpens</taxon>
    </lineage>
</organism>
<dbReference type="RefSeq" id="WP_248413982.1">
    <property type="nucleotide sequence ID" value="NZ_JALPQF010000027.1"/>
</dbReference>
<comment type="caution">
    <text evidence="2">The sequence shown here is derived from an EMBL/GenBank/DDBJ whole genome shotgun (WGS) entry which is preliminary data.</text>
</comment>
<evidence type="ECO:0000256" key="1">
    <source>
        <dbReference type="SAM" id="Phobius"/>
    </source>
</evidence>
<sequence length="177" mass="20776">MTSKTKYSIILIAVIGLIFLIFSSIKWMYWQLEYLLIAKILYGIGIICLVLYFLAKDWRKTLTKIMLTTFSVSLVISAYLSYEHYEMKRRNEIATKYEKANCNELKELFATDLKNDEIKFFQYGMGTDIELYENLKSKYGIESFGMGCMKFSTIDCYNDLVNEHLIEKYNDSIVNGR</sequence>
<reference evidence="2" key="1">
    <citation type="submission" date="2022-04" db="EMBL/GenBank/DDBJ databases">
        <authorList>
            <person name="Ren T."/>
        </authorList>
    </citation>
    <scope>NUCLEOTIDE SEQUENCE</scope>
    <source>
        <strain evidence="2">F63249</strain>
    </source>
</reference>
<keyword evidence="1" id="KW-1133">Transmembrane helix</keyword>
<protein>
    <submittedName>
        <fullName evidence="2">Sugar porter family MFS transporter</fullName>
    </submittedName>
</protein>
<keyword evidence="1" id="KW-0812">Transmembrane</keyword>
<keyword evidence="3" id="KW-1185">Reference proteome</keyword>
<feature type="transmembrane region" description="Helical" evidence="1">
    <location>
        <begin position="36"/>
        <end position="55"/>
    </location>
</feature>
<dbReference type="Proteomes" id="UP001203687">
    <property type="component" value="Unassembled WGS sequence"/>
</dbReference>
<evidence type="ECO:0000313" key="2">
    <source>
        <dbReference type="EMBL" id="MCK8482262.1"/>
    </source>
</evidence>
<dbReference type="EMBL" id="JALPQF010000027">
    <property type="protein sequence ID" value="MCK8482262.1"/>
    <property type="molecule type" value="Genomic_DNA"/>
</dbReference>
<accession>A0ABT0HDJ8</accession>